<dbReference type="Proteomes" id="UP000294543">
    <property type="component" value="Unassembled WGS sequence"/>
</dbReference>
<dbReference type="RefSeq" id="WP_132509497.1">
    <property type="nucleotide sequence ID" value="NZ_SMKP01000042.1"/>
</dbReference>
<dbReference type="Pfam" id="PF13302">
    <property type="entry name" value="Acetyltransf_3"/>
    <property type="match status" value="1"/>
</dbReference>
<keyword evidence="2" id="KW-0808">Transferase</keyword>
<reference evidence="2 3" key="1">
    <citation type="submission" date="2019-03" db="EMBL/GenBank/DDBJ databases">
        <title>Draft genome sequences of novel Actinobacteria.</title>
        <authorList>
            <person name="Sahin N."/>
            <person name="Ay H."/>
            <person name="Saygin H."/>
        </authorList>
    </citation>
    <scope>NUCLEOTIDE SEQUENCE [LARGE SCALE GENOMIC DNA]</scope>
    <source>
        <strain evidence="2 3">KC712</strain>
    </source>
</reference>
<dbReference type="GO" id="GO:0016747">
    <property type="term" value="F:acyltransferase activity, transferring groups other than amino-acyl groups"/>
    <property type="evidence" value="ECO:0007669"/>
    <property type="project" value="InterPro"/>
</dbReference>
<feature type="domain" description="N-acetyltransferase" evidence="1">
    <location>
        <begin position="15"/>
        <end position="163"/>
    </location>
</feature>
<organism evidence="2 3">
    <name type="scientific">Nonomuraea diastatica</name>
    <dbReference type="NCBI Taxonomy" id="1848329"/>
    <lineage>
        <taxon>Bacteria</taxon>
        <taxon>Bacillati</taxon>
        <taxon>Actinomycetota</taxon>
        <taxon>Actinomycetes</taxon>
        <taxon>Streptosporangiales</taxon>
        <taxon>Streptosporangiaceae</taxon>
        <taxon>Nonomuraea</taxon>
    </lineage>
</organism>
<dbReference type="InterPro" id="IPR000182">
    <property type="entry name" value="GNAT_dom"/>
</dbReference>
<keyword evidence="3" id="KW-1185">Reference proteome</keyword>
<evidence type="ECO:0000259" key="1">
    <source>
        <dbReference type="PROSITE" id="PS51186"/>
    </source>
</evidence>
<dbReference type="PANTHER" id="PTHR43792">
    <property type="entry name" value="GNAT FAMILY, PUTATIVE (AFU_ORTHOLOGUE AFUA_3G00765)-RELATED-RELATED"/>
    <property type="match status" value="1"/>
</dbReference>
<comment type="caution">
    <text evidence="2">The sequence shown here is derived from an EMBL/GenBank/DDBJ whole genome shotgun (WGS) entry which is preliminary data.</text>
</comment>
<proteinExistence type="predicted"/>
<sequence length="163" mass="18351">MDPWLDPAEITTERLSIRATTRDDLPVMERTWLDPKVRRYLGGPISAEMLERRRQTQPGRGMFTVTVDGATVVGFCTYGRTEQGDLELSYSFLPEHWGHGYAREACAAVLGWGFANVAGTERIVAITQAANLRSIRLLKALNMVKVDEFMQFDAPQVMYAAYC</sequence>
<protein>
    <submittedName>
        <fullName evidence="2">N-acetyltransferase</fullName>
    </submittedName>
</protein>
<dbReference type="EMBL" id="SMKP01000042">
    <property type="protein sequence ID" value="TDD20748.1"/>
    <property type="molecule type" value="Genomic_DNA"/>
</dbReference>
<gene>
    <name evidence="2" type="ORF">E1294_17020</name>
</gene>
<dbReference type="OrthoDB" id="3533156at2"/>
<dbReference type="InterPro" id="IPR051531">
    <property type="entry name" value="N-acetyltransferase"/>
</dbReference>
<dbReference type="PANTHER" id="PTHR43792:SF1">
    <property type="entry name" value="N-ACETYLTRANSFERASE DOMAIN-CONTAINING PROTEIN"/>
    <property type="match status" value="1"/>
</dbReference>
<dbReference type="Gene3D" id="3.40.630.30">
    <property type="match status" value="1"/>
</dbReference>
<dbReference type="InterPro" id="IPR016181">
    <property type="entry name" value="Acyl_CoA_acyltransferase"/>
</dbReference>
<dbReference type="SUPFAM" id="SSF55729">
    <property type="entry name" value="Acyl-CoA N-acyltransferases (Nat)"/>
    <property type="match status" value="1"/>
</dbReference>
<evidence type="ECO:0000313" key="2">
    <source>
        <dbReference type="EMBL" id="TDD20748.1"/>
    </source>
</evidence>
<dbReference type="AlphaFoldDB" id="A0A4R4WT48"/>
<dbReference type="PROSITE" id="PS51186">
    <property type="entry name" value="GNAT"/>
    <property type="match status" value="1"/>
</dbReference>
<accession>A0A4R4WT48</accession>
<evidence type="ECO:0000313" key="3">
    <source>
        <dbReference type="Proteomes" id="UP000294543"/>
    </source>
</evidence>
<name>A0A4R4WT48_9ACTN</name>